<sequence length="383" mass="39168">MSSISNSLKRPQRAAALRSHLPQDLVACVGEFVGTTAFLFLALGGAKTALVHASDDTNSTVMFVACSFGLSILVTIWSFYRITGGLFSPAVTLSLLLCGCVSPLRAAMLTVAQIAGGIAGAALVEGLLSSPTHVSVATTLGDGVSIVQGLFIEALCTAVLVFVVLMLAAEKHSSTMLAPVGVGLTVFACHLLAVPYTGSGLNPARSFGPSVVAGHFEGYHWIYWAGPLLGSVGASAFYLLLKTLDYTRVVPGQDATHADPASAPRPLHQGIFRRRAGGGQVIVYAVDTEERLASMSALDRAVARATPQVQLFDPLDQAQAGAVQAGEAVIIDLGEPGEAHHDDGACGGPSMAAQRQDVGGICAPGTAPGGLPLPASTKAGLSG</sequence>
<comment type="subcellular location">
    <subcellularLocation>
        <location evidence="1">Membrane</location>
        <topology evidence="1">Multi-pass membrane protein</topology>
    </subcellularLocation>
</comment>
<proteinExistence type="inferred from homology"/>
<dbReference type="InterPro" id="IPR000425">
    <property type="entry name" value="MIP"/>
</dbReference>
<keyword evidence="6" id="KW-0813">Transport</keyword>
<feature type="transmembrane region" description="Helical" evidence="7">
    <location>
        <begin position="180"/>
        <end position="201"/>
    </location>
</feature>
<dbReference type="PANTHER" id="PTHR19139:SF199">
    <property type="entry name" value="MIP17260P"/>
    <property type="match status" value="1"/>
</dbReference>
<dbReference type="GO" id="GO:0015250">
    <property type="term" value="F:water channel activity"/>
    <property type="evidence" value="ECO:0007669"/>
    <property type="project" value="TreeGrafter"/>
</dbReference>
<evidence type="ECO:0000256" key="7">
    <source>
        <dbReference type="SAM" id="Phobius"/>
    </source>
</evidence>
<keyword evidence="9" id="KW-1185">Reference proteome</keyword>
<gene>
    <name evidence="8" type="ORF">FA09DRAFT_357658</name>
</gene>
<dbReference type="GeneID" id="37272405"/>
<feature type="transmembrane region" description="Helical" evidence="7">
    <location>
        <begin position="61"/>
        <end position="80"/>
    </location>
</feature>
<dbReference type="PRINTS" id="PR00783">
    <property type="entry name" value="MINTRINSICP"/>
</dbReference>
<keyword evidence="4 7" id="KW-1133">Transmembrane helix</keyword>
<protein>
    <submittedName>
        <fullName evidence="8">Aquaporin-like protein</fullName>
    </submittedName>
</protein>
<dbReference type="PANTHER" id="PTHR19139">
    <property type="entry name" value="AQUAPORIN TRANSPORTER"/>
    <property type="match status" value="1"/>
</dbReference>
<dbReference type="AlphaFoldDB" id="A0A316ZGY6"/>
<reference evidence="8 9" key="1">
    <citation type="journal article" date="2018" name="Mol. Biol. Evol.">
        <title>Broad Genomic Sampling Reveals a Smut Pathogenic Ancestry of the Fungal Clade Ustilaginomycotina.</title>
        <authorList>
            <person name="Kijpornyongpan T."/>
            <person name="Mondo S.J."/>
            <person name="Barry K."/>
            <person name="Sandor L."/>
            <person name="Lee J."/>
            <person name="Lipzen A."/>
            <person name="Pangilinan J."/>
            <person name="LaButti K."/>
            <person name="Hainaut M."/>
            <person name="Henrissat B."/>
            <person name="Grigoriev I.V."/>
            <person name="Spatafora J.W."/>
            <person name="Aime M.C."/>
        </authorList>
    </citation>
    <scope>NUCLEOTIDE SEQUENCE [LARGE SCALE GENOMIC DNA]</scope>
    <source>
        <strain evidence="8 9">MCA 4186</strain>
    </source>
</reference>
<feature type="transmembrane region" description="Helical" evidence="7">
    <location>
        <begin position="221"/>
        <end position="241"/>
    </location>
</feature>
<evidence type="ECO:0000256" key="4">
    <source>
        <dbReference type="ARBA" id="ARBA00022989"/>
    </source>
</evidence>
<comment type="similarity">
    <text evidence="2 6">Belongs to the MIP/aquaporin (TC 1.A.8) family.</text>
</comment>
<feature type="transmembrane region" description="Helical" evidence="7">
    <location>
        <begin position="92"/>
        <end position="124"/>
    </location>
</feature>
<evidence type="ECO:0000256" key="1">
    <source>
        <dbReference type="ARBA" id="ARBA00004141"/>
    </source>
</evidence>
<organism evidence="8 9">
    <name type="scientific">Tilletiopsis washingtonensis</name>
    <dbReference type="NCBI Taxonomy" id="58919"/>
    <lineage>
        <taxon>Eukaryota</taxon>
        <taxon>Fungi</taxon>
        <taxon>Dikarya</taxon>
        <taxon>Basidiomycota</taxon>
        <taxon>Ustilaginomycotina</taxon>
        <taxon>Exobasidiomycetes</taxon>
        <taxon>Entylomatales</taxon>
        <taxon>Entylomatales incertae sedis</taxon>
        <taxon>Tilletiopsis</taxon>
    </lineage>
</organism>
<evidence type="ECO:0000256" key="2">
    <source>
        <dbReference type="ARBA" id="ARBA00006175"/>
    </source>
</evidence>
<feature type="transmembrane region" description="Helical" evidence="7">
    <location>
        <begin position="21"/>
        <end position="41"/>
    </location>
</feature>
<keyword evidence="5 7" id="KW-0472">Membrane</keyword>
<dbReference type="SUPFAM" id="SSF81338">
    <property type="entry name" value="Aquaporin-like"/>
    <property type="match status" value="1"/>
</dbReference>
<dbReference type="InterPro" id="IPR023271">
    <property type="entry name" value="Aquaporin-like"/>
</dbReference>
<dbReference type="STRING" id="58919.A0A316ZGY6"/>
<dbReference type="GO" id="GO:0005886">
    <property type="term" value="C:plasma membrane"/>
    <property type="evidence" value="ECO:0007669"/>
    <property type="project" value="TreeGrafter"/>
</dbReference>
<dbReference type="InterPro" id="IPR034294">
    <property type="entry name" value="Aquaporin_transptr"/>
</dbReference>
<evidence type="ECO:0000313" key="8">
    <source>
        <dbReference type="EMBL" id="PWO01038.1"/>
    </source>
</evidence>
<evidence type="ECO:0000256" key="3">
    <source>
        <dbReference type="ARBA" id="ARBA00022692"/>
    </source>
</evidence>
<dbReference type="Proteomes" id="UP000245946">
    <property type="component" value="Unassembled WGS sequence"/>
</dbReference>
<dbReference type="RefSeq" id="XP_025601316.1">
    <property type="nucleotide sequence ID" value="XM_025744861.1"/>
</dbReference>
<keyword evidence="3 6" id="KW-0812">Transmembrane</keyword>
<dbReference type="EMBL" id="KZ819283">
    <property type="protein sequence ID" value="PWO01038.1"/>
    <property type="molecule type" value="Genomic_DNA"/>
</dbReference>
<evidence type="ECO:0000313" key="9">
    <source>
        <dbReference type="Proteomes" id="UP000245946"/>
    </source>
</evidence>
<feature type="transmembrane region" description="Helical" evidence="7">
    <location>
        <begin position="144"/>
        <end position="168"/>
    </location>
</feature>
<evidence type="ECO:0000256" key="6">
    <source>
        <dbReference type="RuleBase" id="RU000477"/>
    </source>
</evidence>
<dbReference type="OrthoDB" id="3222at2759"/>
<dbReference type="Pfam" id="PF00230">
    <property type="entry name" value="MIP"/>
    <property type="match status" value="1"/>
</dbReference>
<accession>A0A316ZGY6</accession>
<dbReference type="Gene3D" id="1.20.1080.10">
    <property type="entry name" value="Glycerol uptake facilitator protein"/>
    <property type="match status" value="1"/>
</dbReference>
<evidence type="ECO:0000256" key="5">
    <source>
        <dbReference type="ARBA" id="ARBA00023136"/>
    </source>
</evidence>
<name>A0A316ZGY6_9BASI</name>